<organism evidence="2 3">
    <name type="scientific">Sphagnum troendelagicum</name>
    <dbReference type="NCBI Taxonomy" id="128251"/>
    <lineage>
        <taxon>Eukaryota</taxon>
        <taxon>Viridiplantae</taxon>
        <taxon>Streptophyta</taxon>
        <taxon>Embryophyta</taxon>
        <taxon>Bryophyta</taxon>
        <taxon>Sphagnophytina</taxon>
        <taxon>Sphagnopsida</taxon>
        <taxon>Sphagnales</taxon>
        <taxon>Sphagnaceae</taxon>
        <taxon>Sphagnum</taxon>
    </lineage>
</organism>
<feature type="compositionally biased region" description="Basic and acidic residues" evidence="1">
    <location>
        <begin position="12"/>
        <end position="27"/>
    </location>
</feature>
<evidence type="ECO:0000256" key="1">
    <source>
        <dbReference type="SAM" id="MobiDB-lite"/>
    </source>
</evidence>
<feature type="region of interest" description="Disordered" evidence="1">
    <location>
        <begin position="81"/>
        <end position="100"/>
    </location>
</feature>
<evidence type="ECO:0000313" key="3">
    <source>
        <dbReference type="Proteomes" id="UP001497512"/>
    </source>
</evidence>
<dbReference type="EMBL" id="OZ019902">
    <property type="protein sequence ID" value="CAK9194026.1"/>
    <property type="molecule type" value="Genomic_DNA"/>
</dbReference>
<proteinExistence type="predicted"/>
<dbReference type="PANTHER" id="PTHR36769">
    <property type="entry name" value="2,3-BISPHOSPHOGLYCERATE-DEPENDENT PHOSPHOGLYCERATE MUTASE"/>
    <property type="match status" value="1"/>
</dbReference>
<dbReference type="InterPro" id="IPR019034">
    <property type="entry name" value="UPF0390"/>
</dbReference>
<protein>
    <submittedName>
        <fullName evidence="2">Uncharacterized protein</fullName>
    </submittedName>
</protein>
<sequence>MTQKSGLFKGQQKKDKAANRHGKDVHLRKGRVFKAPLKKNKELEANQEVTKFINAANETKAATKACKEGAQLCLLKTPIDSNAAPSRKKFQKSQKTKSNQ</sequence>
<reference evidence="2" key="1">
    <citation type="submission" date="2024-02" db="EMBL/GenBank/DDBJ databases">
        <authorList>
            <consortium name="ELIXIR-Norway"/>
            <consortium name="Elixir Norway"/>
        </authorList>
    </citation>
    <scope>NUCLEOTIDE SEQUENCE</scope>
</reference>
<dbReference type="Pfam" id="PF09495">
    <property type="entry name" value="DUF2462"/>
    <property type="match status" value="1"/>
</dbReference>
<keyword evidence="3" id="KW-1185">Reference proteome</keyword>
<feature type="region of interest" description="Disordered" evidence="1">
    <location>
        <begin position="1"/>
        <end position="31"/>
    </location>
</feature>
<accession>A0ABP0TDR2</accession>
<feature type="compositionally biased region" description="Basic residues" evidence="1">
    <location>
        <begin position="86"/>
        <end position="100"/>
    </location>
</feature>
<dbReference type="PANTHER" id="PTHR36769:SF1">
    <property type="entry name" value="2,3-BISPHOSPHOGLYCERATE-DEPENDENT PHOSPHOGLYCERATE MUTASE"/>
    <property type="match status" value="1"/>
</dbReference>
<gene>
    <name evidence="2" type="ORF">CSSPTR1EN2_LOCUS2320</name>
</gene>
<name>A0ABP0TDR2_9BRYO</name>
<dbReference type="Proteomes" id="UP001497512">
    <property type="component" value="Chromosome 10"/>
</dbReference>
<evidence type="ECO:0000313" key="2">
    <source>
        <dbReference type="EMBL" id="CAK9194026.1"/>
    </source>
</evidence>